<evidence type="ECO:0000313" key="2">
    <source>
        <dbReference type="EMBL" id="GCE03972.1"/>
    </source>
</evidence>
<reference evidence="3" key="1">
    <citation type="submission" date="2018-12" db="EMBL/GenBank/DDBJ databases">
        <title>Tengunoibacter tsumagoiensis gen. nov., sp. nov., Dictyobacter kobayashii sp. nov., D. alpinus sp. nov., and D. joshuensis sp. nov. and description of Dictyobacteraceae fam. nov. within the order Ktedonobacterales isolated from Tengu-no-mugimeshi.</title>
        <authorList>
            <person name="Wang C.M."/>
            <person name="Zheng Y."/>
            <person name="Sakai Y."/>
            <person name="Toyoda A."/>
            <person name="Minakuchi Y."/>
            <person name="Abe K."/>
            <person name="Yokota A."/>
            <person name="Yabe S."/>
        </authorList>
    </citation>
    <scope>NUCLEOTIDE SEQUENCE [LARGE SCALE GENOMIC DNA]</scope>
    <source>
        <strain evidence="3">S-27</strain>
    </source>
</reference>
<protein>
    <submittedName>
        <fullName evidence="2">Uncharacterized protein</fullName>
    </submittedName>
</protein>
<dbReference type="OrthoDB" id="9948862at2"/>
<evidence type="ECO:0000256" key="1">
    <source>
        <dbReference type="SAM" id="Phobius"/>
    </source>
</evidence>
<keyword evidence="3" id="KW-1185">Reference proteome</keyword>
<evidence type="ECO:0000313" key="3">
    <source>
        <dbReference type="Proteomes" id="UP000287224"/>
    </source>
</evidence>
<dbReference type="AlphaFoldDB" id="A0A401ZAW4"/>
<dbReference type="Gene3D" id="2.60.40.1630">
    <property type="entry name" value="bacillus anthracis domain"/>
    <property type="match status" value="1"/>
</dbReference>
<dbReference type="Proteomes" id="UP000287224">
    <property type="component" value="Unassembled WGS sequence"/>
</dbReference>
<dbReference type="EMBL" id="BIFQ01000001">
    <property type="protein sequence ID" value="GCE03972.1"/>
    <property type="molecule type" value="Genomic_DNA"/>
</dbReference>
<organism evidence="2 3">
    <name type="scientific">Dictyobacter aurantiacus</name>
    <dbReference type="NCBI Taxonomy" id="1936993"/>
    <lineage>
        <taxon>Bacteria</taxon>
        <taxon>Bacillati</taxon>
        <taxon>Chloroflexota</taxon>
        <taxon>Ktedonobacteria</taxon>
        <taxon>Ktedonobacterales</taxon>
        <taxon>Dictyobacteraceae</taxon>
        <taxon>Dictyobacter</taxon>
    </lineage>
</organism>
<comment type="caution">
    <text evidence="2">The sequence shown here is derived from an EMBL/GenBank/DDBJ whole genome shotgun (WGS) entry which is preliminary data.</text>
</comment>
<sequence>MKTTNSQTSVDDSQEDLLRVTLTAHTLQSIDLEADWQTVAQRMTALEGRVSAATHPRLLAARSFRPTRRRHIWPILAAVAALLLVAFGIVTAGPFFHLFGENNNVVYAFADVSQSQQSQGITINVTKGYVDPSRIYIEYNVQLPATLSKGYQHATAIGITKNPYMQVKSFPTVDRNGHPTGGQSLMGLGVCDDSWQGSGPAPCINIVGGDIEHHLKGNDTLGNNNVVKFRVPAAVNNLTFTWDVKEVQLSGPSYQHGMTIHGNWHFQFTLPFHHQPHDPILPFPIHQGIIIYVLPLEK</sequence>
<gene>
    <name evidence="2" type="ORF">KDAU_13010</name>
</gene>
<feature type="transmembrane region" description="Helical" evidence="1">
    <location>
        <begin position="72"/>
        <end position="96"/>
    </location>
</feature>
<keyword evidence="1" id="KW-0812">Transmembrane</keyword>
<proteinExistence type="predicted"/>
<name>A0A401ZAW4_9CHLR</name>
<keyword evidence="1" id="KW-0472">Membrane</keyword>
<accession>A0A401ZAW4</accession>
<dbReference type="RefSeq" id="WP_126595173.1">
    <property type="nucleotide sequence ID" value="NZ_BIFQ01000001.1"/>
</dbReference>
<keyword evidence="1" id="KW-1133">Transmembrane helix</keyword>